<dbReference type="EMBL" id="JACGWM010000005">
    <property type="protein sequence ID" value="KAL0372434.1"/>
    <property type="molecule type" value="Genomic_DNA"/>
</dbReference>
<evidence type="ECO:0000256" key="13">
    <source>
        <dbReference type="SAM" id="Phobius"/>
    </source>
</evidence>
<keyword evidence="11" id="KW-0175">Coiled coil</keyword>
<evidence type="ECO:0000256" key="3">
    <source>
        <dbReference type="ARBA" id="ARBA00023125"/>
    </source>
</evidence>
<evidence type="ECO:0000256" key="11">
    <source>
        <dbReference type="SAM" id="Coils"/>
    </source>
</evidence>
<keyword evidence="13" id="KW-0472">Membrane</keyword>
<keyword evidence="13" id="KW-1133">Transmembrane helix</keyword>
<dbReference type="GO" id="GO:0042802">
    <property type="term" value="F:identical protein binding"/>
    <property type="evidence" value="ECO:0007669"/>
    <property type="project" value="UniProtKB-ARBA"/>
</dbReference>
<evidence type="ECO:0000256" key="12">
    <source>
        <dbReference type="SAM" id="MobiDB-lite"/>
    </source>
</evidence>
<comment type="function">
    <text evidence="10">Transcription factor.</text>
</comment>
<dbReference type="Pfam" id="PF02183">
    <property type="entry name" value="HALZ"/>
    <property type="match status" value="1"/>
</dbReference>
<keyword evidence="6 8" id="KW-0539">Nucleus</keyword>
<dbReference type="PANTHER" id="PTHR24326:SF606">
    <property type="entry name" value="HOMEOBOX-LEUCINE ZIPPER PROTEIN ATHB-54"/>
    <property type="match status" value="1"/>
</dbReference>
<keyword evidence="13" id="KW-0812">Transmembrane</keyword>
<feature type="compositionally biased region" description="Basic and acidic residues" evidence="12">
    <location>
        <begin position="211"/>
        <end position="222"/>
    </location>
</feature>
<dbReference type="InterPro" id="IPR045224">
    <property type="entry name" value="HDZip_class_I_plant"/>
</dbReference>
<feature type="region of interest" description="Disordered" evidence="12">
    <location>
        <begin position="209"/>
        <end position="299"/>
    </location>
</feature>
<evidence type="ECO:0000256" key="10">
    <source>
        <dbReference type="RuleBase" id="RU369038"/>
    </source>
</evidence>
<dbReference type="InterPro" id="IPR017970">
    <property type="entry name" value="Homeobox_CS"/>
</dbReference>
<feature type="transmembrane region" description="Helical" evidence="13">
    <location>
        <begin position="38"/>
        <end position="60"/>
    </location>
</feature>
<sequence>MEGCSAYDDSHMTNVLLKNERIPCTSEVLDSLWVPNSSLFSCVIAVFITMISFGLLEFLIRTVLFLLFSGSGAVVNFEEIRGESSTGRPFFTQVDSKVENFNEEFDGCFHQPEKKRRLSVEQVQFLEKSFEVENKLEPDRKVQLAKELGLQPRQVAIWFQNRRARYKTKLLEREYGSLKASFDKLKADFDTLSAENEKLKNEVQLLTQKLPLRDNGKPKPESFDPISPLDLQPENPAFSPQAAACKQEDGTSSAKSDILDSDSPHHTDGNFPEVLDPVDSSQDFEPELSDFSPEENDSLSRSLLQPTCFPKLEVECYDDLQPNSCNLGFPVQDQGTWFWQY</sequence>
<dbReference type="SMART" id="SM00389">
    <property type="entry name" value="HOX"/>
    <property type="match status" value="1"/>
</dbReference>
<keyword evidence="4 8" id="KW-0371">Homeobox</keyword>
<dbReference type="GO" id="GO:0043565">
    <property type="term" value="F:sequence-specific DNA binding"/>
    <property type="evidence" value="ECO:0007669"/>
    <property type="project" value="InterPro"/>
</dbReference>
<protein>
    <recommendedName>
        <fullName evidence="10">Homeobox-leucine zipper protein</fullName>
    </recommendedName>
    <alternativeName>
        <fullName evidence="10">HD-ZIP protein</fullName>
    </alternativeName>
    <alternativeName>
        <fullName evidence="10">Homeodomain transcription factor</fullName>
    </alternativeName>
</protein>
<keyword evidence="2 10" id="KW-0805">Transcription regulation</keyword>
<dbReference type="SUPFAM" id="SSF46689">
    <property type="entry name" value="Homeodomain-like"/>
    <property type="match status" value="1"/>
</dbReference>
<feature type="DNA-binding region" description="Homeobox" evidence="8">
    <location>
        <begin position="111"/>
        <end position="170"/>
    </location>
</feature>
<proteinExistence type="inferred from homology"/>
<name>A0AAW2QXG1_9LAMI</name>
<evidence type="ECO:0000256" key="2">
    <source>
        <dbReference type="ARBA" id="ARBA00023015"/>
    </source>
</evidence>
<keyword evidence="3 8" id="KW-0238">DNA-binding</keyword>
<dbReference type="InterPro" id="IPR000047">
    <property type="entry name" value="HTH_motif"/>
</dbReference>
<dbReference type="InterPro" id="IPR003106">
    <property type="entry name" value="Leu_zip_homeo"/>
</dbReference>
<organism evidence="15">
    <name type="scientific">Sesamum calycinum</name>
    <dbReference type="NCBI Taxonomy" id="2727403"/>
    <lineage>
        <taxon>Eukaryota</taxon>
        <taxon>Viridiplantae</taxon>
        <taxon>Streptophyta</taxon>
        <taxon>Embryophyta</taxon>
        <taxon>Tracheophyta</taxon>
        <taxon>Spermatophyta</taxon>
        <taxon>Magnoliopsida</taxon>
        <taxon>eudicotyledons</taxon>
        <taxon>Gunneridae</taxon>
        <taxon>Pentapetalae</taxon>
        <taxon>asterids</taxon>
        <taxon>lamiids</taxon>
        <taxon>Lamiales</taxon>
        <taxon>Pedaliaceae</taxon>
        <taxon>Sesamum</taxon>
    </lineage>
</organism>
<evidence type="ECO:0000259" key="14">
    <source>
        <dbReference type="PROSITE" id="PS50071"/>
    </source>
</evidence>
<keyword evidence="5 10" id="KW-0804">Transcription</keyword>
<dbReference type="InterPro" id="IPR009057">
    <property type="entry name" value="Homeodomain-like_sf"/>
</dbReference>
<dbReference type="Pfam" id="PF00046">
    <property type="entry name" value="Homeodomain"/>
    <property type="match status" value="1"/>
</dbReference>
<dbReference type="PROSITE" id="PS50071">
    <property type="entry name" value="HOMEOBOX_2"/>
    <property type="match status" value="1"/>
</dbReference>
<dbReference type="GO" id="GO:0005634">
    <property type="term" value="C:nucleus"/>
    <property type="evidence" value="ECO:0007669"/>
    <property type="project" value="UniProtKB-SubCell"/>
</dbReference>
<feature type="coiled-coil region" evidence="11">
    <location>
        <begin position="182"/>
        <end position="209"/>
    </location>
</feature>
<evidence type="ECO:0000256" key="9">
    <source>
        <dbReference type="RuleBase" id="RU000682"/>
    </source>
</evidence>
<evidence type="ECO:0000256" key="1">
    <source>
        <dbReference type="ARBA" id="ARBA00004123"/>
    </source>
</evidence>
<dbReference type="GO" id="GO:0000981">
    <property type="term" value="F:DNA-binding transcription factor activity, RNA polymerase II-specific"/>
    <property type="evidence" value="ECO:0007669"/>
    <property type="project" value="UniProtKB-UniRule"/>
</dbReference>
<dbReference type="Gene3D" id="1.10.10.60">
    <property type="entry name" value="Homeodomain-like"/>
    <property type="match status" value="1"/>
</dbReference>
<evidence type="ECO:0000256" key="5">
    <source>
        <dbReference type="ARBA" id="ARBA00023163"/>
    </source>
</evidence>
<accession>A0AAW2QXG1</accession>
<evidence type="ECO:0000256" key="6">
    <source>
        <dbReference type="ARBA" id="ARBA00023242"/>
    </source>
</evidence>
<dbReference type="PROSITE" id="PS00027">
    <property type="entry name" value="HOMEOBOX_1"/>
    <property type="match status" value="1"/>
</dbReference>
<dbReference type="CDD" id="cd00086">
    <property type="entry name" value="homeodomain"/>
    <property type="match status" value="1"/>
</dbReference>
<dbReference type="PANTHER" id="PTHR24326">
    <property type="entry name" value="HOMEOBOX-LEUCINE ZIPPER PROTEIN"/>
    <property type="match status" value="1"/>
</dbReference>
<dbReference type="PRINTS" id="PR00031">
    <property type="entry name" value="HTHREPRESSR"/>
</dbReference>
<comment type="subcellular location">
    <subcellularLocation>
        <location evidence="1 8 9">Nucleus</location>
    </subcellularLocation>
</comment>
<dbReference type="FunFam" id="1.10.10.60:FF:000159">
    <property type="entry name" value="Homeobox-leucine zipper protein HAT5"/>
    <property type="match status" value="1"/>
</dbReference>
<reference evidence="15" key="2">
    <citation type="journal article" date="2024" name="Plant">
        <title>Genomic evolution and insights into agronomic trait innovations of Sesamum species.</title>
        <authorList>
            <person name="Miao H."/>
            <person name="Wang L."/>
            <person name="Qu L."/>
            <person name="Liu H."/>
            <person name="Sun Y."/>
            <person name="Le M."/>
            <person name="Wang Q."/>
            <person name="Wei S."/>
            <person name="Zheng Y."/>
            <person name="Lin W."/>
            <person name="Duan Y."/>
            <person name="Cao H."/>
            <person name="Xiong S."/>
            <person name="Wang X."/>
            <person name="Wei L."/>
            <person name="Li C."/>
            <person name="Ma Q."/>
            <person name="Ju M."/>
            <person name="Zhao R."/>
            <person name="Li G."/>
            <person name="Mu C."/>
            <person name="Tian Q."/>
            <person name="Mei H."/>
            <person name="Zhang T."/>
            <person name="Gao T."/>
            <person name="Zhang H."/>
        </authorList>
    </citation>
    <scope>NUCLEOTIDE SEQUENCE</scope>
    <source>
        <strain evidence="15">KEN8</strain>
    </source>
</reference>
<evidence type="ECO:0000256" key="4">
    <source>
        <dbReference type="ARBA" id="ARBA00023155"/>
    </source>
</evidence>
<dbReference type="Gene3D" id="1.20.5.190">
    <property type="match status" value="1"/>
</dbReference>
<dbReference type="InterPro" id="IPR001356">
    <property type="entry name" value="HD"/>
</dbReference>
<evidence type="ECO:0000256" key="7">
    <source>
        <dbReference type="ARBA" id="ARBA00025748"/>
    </source>
</evidence>
<evidence type="ECO:0000313" key="15">
    <source>
        <dbReference type="EMBL" id="KAL0372434.1"/>
    </source>
</evidence>
<dbReference type="AlphaFoldDB" id="A0AAW2QXG1"/>
<reference evidence="15" key="1">
    <citation type="submission" date="2020-06" db="EMBL/GenBank/DDBJ databases">
        <authorList>
            <person name="Li T."/>
            <person name="Hu X."/>
            <person name="Zhang T."/>
            <person name="Song X."/>
            <person name="Zhang H."/>
            <person name="Dai N."/>
            <person name="Sheng W."/>
            <person name="Hou X."/>
            <person name="Wei L."/>
        </authorList>
    </citation>
    <scope>NUCLEOTIDE SEQUENCE</scope>
    <source>
        <strain evidence="15">KEN8</strain>
        <tissue evidence="15">Leaf</tissue>
    </source>
</reference>
<comment type="caution">
    <text evidence="15">The sequence shown here is derived from an EMBL/GenBank/DDBJ whole genome shotgun (WGS) entry which is preliminary data.</text>
</comment>
<comment type="similarity">
    <text evidence="7 10">Belongs to the HD-ZIP homeobox family. Class I subfamily.</text>
</comment>
<feature type="domain" description="Homeobox" evidence="14">
    <location>
        <begin position="109"/>
        <end position="169"/>
    </location>
</feature>
<dbReference type="GO" id="GO:0045893">
    <property type="term" value="P:positive regulation of DNA-templated transcription"/>
    <property type="evidence" value="ECO:0007669"/>
    <property type="project" value="TreeGrafter"/>
</dbReference>
<feature type="compositionally biased region" description="Acidic residues" evidence="12">
    <location>
        <begin position="282"/>
        <end position="297"/>
    </location>
</feature>
<gene>
    <name evidence="15" type="ORF">Scaly_0925000</name>
</gene>
<evidence type="ECO:0000256" key="8">
    <source>
        <dbReference type="PROSITE-ProRule" id="PRU00108"/>
    </source>
</evidence>